<dbReference type="InterPro" id="IPR044251">
    <property type="entry name" value="LHP1-like"/>
</dbReference>
<dbReference type="InterPro" id="IPR008251">
    <property type="entry name" value="Chromo_shadow_dom"/>
</dbReference>
<evidence type="ECO:0000256" key="1">
    <source>
        <dbReference type="ARBA" id="ARBA00004123"/>
    </source>
</evidence>
<dbReference type="SMART" id="SM00298">
    <property type="entry name" value="CHROMO"/>
    <property type="match status" value="1"/>
</dbReference>
<dbReference type="GO" id="GO:0000792">
    <property type="term" value="C:heterochromatin"/>
    <property type="evidence" value="ECO:0007669"/>
    <property type="project" value="UniProtKB-ARBA"/>
</dbReference>
<protein>
    <submittedName>
        <fullName evidence="6">Chromo domain-containing protein LHP1-like</fullName>
    </submittedName>
</protein>
<reference evidence="6" key="2">
    <citation type="submission" date="2025-08" db="UniProtKB">
        <authorList>
            <consortium name="RefSeq"/>
        </authorList>
    </citation>
    <scope>IDENTIFICATION</scope>
    <source>
        <tissue evidence="6">Etiolated seedlings</tissue>
    </source>
</reference>
<evidence type="ECO:0000256" key="2">
    <source>
        <dbReference type="ARBA" id="ARBA00023242"/>
    </source>
</evidence>
<dbReference type="InterPro" id="IPR016197">
    <property type="entry name" value="Chromo-like_dom_sf"/>
</dbReference>
<dbReference type="PANTHER" id="PTHR47240:SF2">
    <property type="entry name" value="CHROMO DOMAIN-CONTAINING PROTEIN LHP1"/>
    <property type="match status" value="1"/>
</dbReference>
<dbReference type="Proteomes" id="UP000087171">
    <property type="component" value="Chromosome Ca7"/>
</dbReference>
<evidence type="ECO:0000313" key="5">
    <source>
        <dbReference type="Proteomes" id="UP000087171"/>
    </source>
</evidence>
<name>A0A1S2YUM0_CICAR</name>
<dbReference type="STRING" id="3827.A0A1S2YUM0"/>
<feature type="domain" description="Chromo" evidence="4">
    <location>
        <begin position="100"/>
        <end position="159"/>
    </location>
</feature>
<dbReference type="GO" id="GO:0031507">
    <property type="term" value="P:heterochromatin formation"/>
    <property type="evidence" value="ECO:0007669"/>
    <property type="project" value="InterPro"/>
</dbReference>
<feature type="compositionally biased region" description="Basic and acidic residues" evidence="3">
    <location>
        <begin position="25"/>
        <end position="50"/>
    </location>
</feature>
<accession>A0A1S2YUM0</accession>
<proteinExistence type="predicted"/>
<dbReference type="AlphaFoldDB" id="A0A1S2YUM0"/>
<keyword evidence="5" id="KW-1185">Reference proteome</keyword>
<dbReference type="PaxDb" id="3827-XP_004510197.1"/>
<comment type="subcellular location">
    <subcellularLocation>
        <location evidence="1">Nucleus</location>
    </subcellularLocation>
</comment>
<dbReference type="PROSITE" id="PS00598">
    <property type="entry name" value="CHROMO_1"/>
    <property type="match status" value="1"/>
</dbReference>
<feature type="region of interest" description="Disordered" evidence="3">
    <location>
        <begin position="290"/>
        <end position="317"/>
    </location>
</feature>
<dbReference type="GO" id="GO:0005634">
    <property type="term" value="C:nucleus"/>
    <property type="evidence" value="ECO:0007669"/>
    <property type="project" value="UniProtKB-SubCell"/>
</dbReference>
<sequence length="440" mass="48979">MKGEEEMNKTTSEAPNNVPVVDFVAEERENGGDGKKDGSFAEKENTQLEKGEDEGTQLEDSVAEEEQEQDESDGQQQQEEGNEVILVGVKGGPSLGDGYFEVEAIRRKRIRKGKVEYFVKWLGWDESENTWEPPGNLVGVPDVVDAFEESFKSSKSRKRKRKHVVQHAQLKRRVERSATPYSLRCLKTGKPTNHLKPAPVSEPSNPVIPNTPAFPRTVLFADEVENNDDGSYLGKANHANDNWLVVAPQEFNENNEYDPKLSELKVTALNGNDADNLAIQFQEAMVSPEKDSQMNDQPNVAGTEPVEIGPGKPVGKRRKSILTKRFRTHSGHIPNVDASAPAQTEVTDDADRATYNAALVYNAIPDPVKPAREIVKIIRPIGFSPAVANALEQRDVLVSFIAMRSDGSEVIVDNRFLKAKYPTVLINFYEKHLRYSPRSS</sequence>
<dbReference type="GeneID" id="101501646"/>
<dbReference type="Pfam" id="PF00385">
    <property type="entry name" value="Chromo"/>
    <property type="match status" value="1"/>
</dbReference>
<feature type="region of interest" description="Disordered" evidence="3">
    <location>
        <begin position="1"/>
        <end position="81"/>
    </location>
</feature>
<dbReference type="CDD" id="cd00024">
    <property type="entry name" value="CD_CSD"/>
    <property type="match status" value="1"/>
</dbReference>
<dbReference type="SUPFAM" id="SSF54160">
    <property type="entry name" value="Chromo domain-like"/>
    <property type="match status" value="1"/>
</dbReference>
<dbReference type="RefSeq" id="XP_004510197.1">
    <property type="nucleotide sequence ID" value="XM_004510140.3"/>
</dbReference>
<dbReference type="InterPro" id="IPR017984">
    <property type="entry name" value="Chromo_dom_subgr"/>
</dbReference>
<dbReference type="InterPro" id="IPR023779">
    <property type="entry name" value="Chromodomain_CS"/>
</dbReference>
<evidence type="ECO:0000259" key="4">
    <source>
        <dbReference type="PROSITE" id="PS50013"/>
    </source>
</evidence>
<dbReference type="KEGG" id="cam:101501646"/>
<feature type="region of interest" description="Disordered" evidence="3">
    <location>
        <begin position="185"/>
        <end position="209"/>
    </location>
</feature>
<dbReference type="PROSITE" id="PS50013">
    <property type="entry name" value="CHROMO_2"/>
    <property type="match status" value="1"/>
</dbReference>
<feature type="compositionally biased region" description="Acidic residues" evidence="3">
    <location>
        <begin position="51"/>
        <end position="73"/>
    </location>
</feature>
<dbReference type="PANTHER" id="PTHR47240">
    <property type="entry name" value="CHROMO DOMAIN-CONTAINING PROTEIN LHP1"/>
    <property type="match status" value="1"/>
</dbReference>
<dbReference type="InterPro" id="IPR000953">
    <property type="entry name" value="Chromo/chromo_shadow_dom"/>
</dbReference>
<keyword evidence="2" id="KW-0539">Nucleus</keyword>
<gene>
    <name evidence="6" type="primary">LOC101501646</name>
</gene>
<evidence type="ECO:0000313" key="6">
    <source>
        <dbReference type="RefSeq" id="XP_004510197.1"/>
    </source>
</evidence>
<dbReference type="PRINTS" id="PR00504">
    <property type="entry name" value="CHROMODOMAIN"/>
</dbReference>
<dbReference type="InterPro" id="IPR023780">
    <property type="entry name" value="Chromo_domain"/>
</dbReference>
<organism evidence="5 6">
    <name type="scientific">Cicer arietinum</name>
    <name type="common">Chickpea</name>
    <name type="synonym">Garbanzo</name>
    <dbReference type="NCBI Taxonomy" id="3827"/>
    <lineage>
        <taxon>Eukaryota</taxon>
        <taxon>Viridiplantae</taxon>
        <taxon>Streptophyta</taxon>
        <taxon>Embryophyta</taxon>
        <taxon>Tracheophyta</taxon>
        <taxon>Spermatophyta</taxon>
        <taxon>Magnoliopsida</taxon>
        <taxon>eudicotyledons</taxon>
        <taxon>Gunneridae</taxon>
        <taxon>Pentapetalae</taxon>
        <taxon>rosids</taxon>
        <taxon>fabids</taxon>
        <taxon>Fabales</taxon>
        <taxon>Fabaceae</taxon>
        <taxon>Papilionoideae</taxon>
        <taxon>50 kb inversion clade</taxon>
        <taxon>NPAAA clade</taxon>
        <taxon>Hologalegina</taxon>
        <taxon>IRL clade</taxon>
        <taxon>Cicereae</taxon>
        <taxon>Cicer</taxon>
    </lineage>
</organism>
<dbReference type="eggNOG" id="KOG1911">
    <property type="taxonomic scope" value="Eukaryota"/>
</dbReference>
<dbReference type="Gene3D" id="2.40.50.40">
    <property type="match status" value="1"/>
</dbReference>
<dbReference type="SMART" id="SM00300">
    <property type="entry name" value="ChSh"/>
    <property type="match status" value="1"/>
</dbReference>
<dbReference type="OrthoDB" id="1918685at2759"/>
<reference evidence="5" key="1">
    <citation type="journal article" date="2013" name="Nat. Biotechnol.">
        <title>Draft genome sequence of chickpea (Cicer arietinum) provides a resource for trait improvement.</title>
        <authorList>
            <person name="Varshney R.K."/>
            <person name="Song C."/>
            <person name="Saxena R.K."/>
            <person name="Azam S."/>
            <person name="Yu S."/>
            <person name="Sharpe A.G."/>
            <person name="Cannon S."/>
            <person name="Baek J."/>
            <person name="Rosen B.D."/>
            <person name="Tar'an B."/>
            <person name="Millan T."/>
            <person name="Zhang X."/>
            <person name="Ramsay L.D."/>
            <person name="Iwata A."/>
            <person name="Wang Y."/>
            <person name="Nelson W."/>
            <person name="Farmer A.D."/>
            <person name="Gaur P.M."/>
            <person name="Soderlund C."/>
            <person name="Penmetsa R.V."/>
            <person name="Xu C."/>
            <person name="Bharti A.K."/>
            <person name="He W."/>
            <person name="Winter P."/>
            <person name="Zhao S."/>
            <person name="Hane J.K."/>
            <person name="Carrasquilla-Garcia N."/>
            <person name="Condie J.A."/>
            <person name="Upadhyaya H.D."/>
            <person name="Luo M.C."/>
            <person name="Thudi M."/>
            <person name="Gowda C.L."/>
            <person name="Singh N.P."/>
            <person name="Lichtenzveig J."/>
            <person name="Gali K.K."/>
            <person name="Rubio J."/>
            <person name="Nadarajan N."/>
            <person name="Dolezel J."/>
            <person name="Bansal K.C."/>
            <person name="Xu X."/>
            <person name="Edwards D."/>
            <person name="Zhang G."/>
            <person name="Kahl G."/>
            <person name="Gil J."/>
            <person name="Singh K.B."/>
            <person name="Datta S.K."/>
            <person name="Jackson S.A."/>
            <person name="Wang J."/>
            <person name="Cook D.R."/>
        </authorList>
    </citation>
    <scope>NUCLEOTIDE SEQUENCE [LARGE SCALE GENOMIC DNA]</scope>
    <source>
        <strain evidence="5">cv. CDC Frontier</strain>
    </source>
</reference>
<evidence type="ECO:0000256" key="3">
    <source>
        <dbReference type="SAM" id="MobiDB-lite"/>
    </source>
</evidence>